<evidence type="ECO:0000256" key="2">
    <source>
        <dbReference type="SAM" id="SignalP"/>
    </source>
</evidence>
<dbReference type="RefSeq" id="WP_075870819.1">
    <property type="nucleotide sequence ID" value="NZ_CALYQA010000003.1"/>
</dbReference>
<dbReference type="SUPFAM" id="SSF53850">
    <property type="entry name" value="Periplasmic binding protein-like II"/>
    <property type="match status" value="1"/>
</dbReference>
<comment type="caution">
    <text evidence="5">The sequence shown here is derived from an EMBL/GenBank/DDBJ whole genome shotgun (WGS) entry which is preliminary data.</text>
</comment>
<dbReference type="PANTHER" id="PTHR35936">
    <property type="entry name" value="MEMBRANE-BOUND LYTIC MUREIN TRANSGLYCOSYLASE F"/>
    <property type="match status" value="1"/>
</dbReference>
<protein>
    <submittedName>
        <fullName evidence="5">Polar amino acid transport system substrate-binding protein</fullName>
    </submittedName>
</protein>
<dbReference type="Gene3D" id="3.40.190.10">
    <property type="entry name" value="Periplasmic binding protein-like II"/>
    <property type="match status" value="2"/>
</dbReference>
<keyword evidence="6" id="KW-1185">Reference proteome</keyword>
<evidence type="ECO:0000259" key="4">
    <source>
        <dbReference type="SMART" id="SM00079"/>
    </source>
</evidence>
<organism evidence="5 6">
    <name type="scientific">Bartonella apis</name>
    <dbReference type="NCBI Taxonomy" id="1686310"/>
    <lineage>
        <taxon>Bacteria</taxon>
        <taxon>Pseudomonadati</taxon>
        <taxon>Pseudomonadota</taxon>
        <taxon>Alphaproteobacteria</taxon>
        <taxon>Hyphomicrobiales</taxon>
        <taxon>Bartonellaceae</taxon>
        <taxon>Bartonella</taxon>
    </lineage>
</organism>
<evidence type="ECO:0000259" key="3">
    <source>
        <dbReference type="SMART" id="SM00062"/>
    </source>
</evidence>
<dbReference type="KEGG" id="bapa:BBC0178_009980"/>
<evidence type="ECO:0000256" key="1">
    <source>
        <dbReference type="ARBA" id="ARBA00022729"/>
    </source>
</evidence>
<dbReference type="OrthoDB" id="9807134at2"/>
<evidence type="ECO:0000313" key="5">
    <source>
        <dbReference type="EMBL" id="OLY42995.1"/>
    </source>
</evidence>
<dbReference type="InterPro" id="IPR001320">
    <property type="entry name" value="Iontro_rcpt_C"/>
</dbReference>
<dbReference type="InterPro" id="IPR001638">
    <property type="entry name" value="Solute-binding_3/MltF_N"/>
</dbReference>
<reference evidence="5 6" key="1">
    <citation type="submission" date="2016-12" db="EMBL/GenBank/DDBJ databases">
        <title>Comparative genomics of Bartonella apis.</title>
        <authorList>
            <person name="Engel P."/>
        </authorList>
    </citation>
    <scope>NUCLEOTIDE SEQUENCE [LARGE SCALE GENOMIC DNA]</scope>
    <source>
        <strain evidence="5 6">PEB0149</strain>
    </source>
</reference>
<accession>A0A1R0F7Q7</accession>
<evidence type="ECO:0000313" key="6">
    <source>
        <dbReference type="Proteomes" id="UP000187344"/>
    </source>
</evidence>
<dbReference type="SMART" id="SM00062">
    <property type="entry name" value="PBPb"/>
    <property type="match status" value="1"/>
</dbReference>
<gene>
    <name evidence="5" type="ORF">PEB0149_004130</name>
</gene>
<feature type="signal peptide" evidence="2">
    <location>
        <begin position="1"/>
        <end position="21"/>
    </location>
</feature>
<feature type="chain" id="PRO_5010287060" evidence="2">
    <location>
        <begin position="22"/>
        <end position="250"/>
    </location>
</feature>
<feature type="domain" description="Solute-binding protein family 3/N-terminal" evidence="3">
    <location>
        <begin position="23"/>
        <end position="248"/>
    </location>
</feature>
<dbReference type="Proteomes" id="UP000187344">
    <property type="component" value="Unassembled WGS sequence"/>
</dbReference>
<name>A0A1R0F7Q7_9HYPH</name>
<feature type="domain" description="Ionotropic glutamate receptor C-terminal" evidence="4">
    <location>
        <begin position="23"/>
        <end position="247"/>
    </location>
</feature>
<dbReference type="GO" id="GO:0016020">
    <property type="term" value="C:membrane"/>
    <property type="evidence" value="ECO:0007669"/>
    <property type="project" value="InterPro"/>
</dbReference>
<dbReference type="Pfam" id="PF00497">
    <property type="entry name" value="SBP_bac_3"/>
    <property type="match status" value="1"/>
</dbReference>
<keyword evidence="1 2" id="KW-0732">Signal</keyword>
<dbReference type="EMBL" id="LXYT01000003">
    <property type="protein sequence ID" value="OLY42995.1"/>
    <property type="molecule type" value="Genomic_DNA"/>
</dbReference>
<proteinExistence type="predicted"/>
<dbReference type="SMART" id="SM00079">
    <property type="entry name" value="PBPe"/>
    <property type="match status" value="1"/>
</dbReference>
<dbReference type="PANTHER" id="PTHR35936:SF17">
    <property type="entry name" value="ARGININE-BINDING EXTRACELLULAR PROTEIN ARTP"/>
    <property type="match status" value="1"/>
</dbReference>
<dbReference type="GeneID" id="92992377"/>
<dbReference type="AlphaFoldDB" id="A0A1R0F7Q7"/>
<sequence>MKILAAGLVLGSLMMSFSAHAENLRIATEGAYPPFSYVDSNNNLHGFDVDIAYALCDKMKVECTVTAQDWEGIIPGLLAKKYDAIIASMVPTEERKQKVDFTNRYYTTTLAVAVPKDSDIKDLSPQSLNGKNLGAQAGTTQAIYAEDNYAPEGTNLKLYPTPEEANSDLINHRLDAIIHDKFPLLTWLEKDGKDCCKLLGEVEGTREPISIAIRKNSDDLKNRLNKAIDDIRADGTYDKIAKKYFQSDIY</sequence>
<dbReference type="GO" id="GO:0015276">
    <property type="term" value="F:ligand-gated monoatomic ion channel activity"/>
    <property type="evidence" value="ECO:0007669"/>
    <property type="project" value="InterPro"/>
</dbReference>